<keyword evidence="4 7" id="KW-1133">Transmembrane helix</keyword>
<name>A0A315ZVG1_9FIRM</name>
<feature type="domain" description="ABC3 transporter permease C-terminal" evidence="8">
    <location>
        <begin position="726"/>
        <end position="830"/>
    </location>
</feature>
<dbReference type="EMBL" id="UHJJ01000009">
    <property type="protein sequence ID" value="SUQ15020.1"/>
    <property type="molecule type" value="Genomic_DNA"/>
</dbReference>
<evidence type="ECO:0000256" key="6">
    <source>
        <dbReference type="ARBA" id="ARBA00038076"/>
    </source>
</evidence>
<evidence type="ECO:0000313" key="10">
    <source>
        <dbReference type="Proteomes" id="UP000254051"/>
    </source>
</evidence>
<dbReference type="GO" id="GO:0022857">
    <property type="term" value="F:transmembrane transporter activity"/>
    <property type="evidence" value="ECO:0007669"/>
    <property type="project" value="TreeGrafter"/>
</dbReference>
<feature type="transmembrane region" description="Helical" evidence="7">
    <location>
        <begin position="272"/>
        <end position="293"/>
    </location>
</feature>
<evidence type="ECO:0000256" key="3">
    <source>
        <dbReference type="ARBA" id="ARBA00022692"/>
    </source>
</evidence>
<dbReference type="InterPro" id="IPR003838">
    <property type="entry name" value="ABC3_permease_C"/>
</dbReference>
<feature type="transmembrane region" description="Helical" evidence="7">
    <location>
        <begin position="813"/>
        <end position="835"/>
    </location>
</feature>
<feature type="transmembrane region" description="Helical" evidence="7">
    <location>
        <begin position="770"/>
        <end position="793"/>
    </location>
</feature>
<evidence type="ECO:0000256" key="2">
    <source>
        <dbReference type="ARBA" id="ARBA00022475"/>
    </source>
</evidence>
<reference evidence="10" key="1">
    <citation type="submission" date="2017-07" db="EMBL/GenBank/DDBJ databases">
        <authorList>
            <person name="Varghese N."/>
            <person name="Submissions S."/>
        </authorList>
    </citation>
    <scope>NUCLEOTIDE SEQUENCE [LARGE SCALE GENOMIC DNA]</scope>
    <source>
        <strain evidence="10">NLAE-zl-C134</strain>
    </source>
</reference>
<dbReference type="InterPro" id="IPR050250">
    <property type="entry name" value="Macrolide_Exporter_MacB"/>
</dbReference>
<keyword evidence="5 7" id="KW-0472">Membrane</keyword>
<feature type="transmembrane region" description="Helical" evidence="7">
    <location>
        <begin position="32"/>
        <end position="51"/>
    </location>
</feature>
<evidence type="ECO:0000256" key="1">
    <source>
        <dbReference type="ARBA" id="ARBA00004651"/>
    </source>
</evidence>
<protein>
    <submittedName>
        <fullName evidence="9">Putative ABC transport system permease protein</fullName>
    </submittedName>
</protein>
<feature type="domain" description="ABC3 transporter permease C-terminal" evidence="8">
    <location>
        <begin position="278"/>
        <end position="394"/>
    </location>
</feature>
<dbReference type="GO" id="GO:0005886">
    <property type="term" value="C:plasma membrane"/>
    <property type="evidence" value="ECO:0007669"/>
    <property type="project" value="UniProtKB-SubCell"/>
</dbReference>
<accession>A0A315ZVG1</accession>
<feature type="transmembrane region" description="Helical" evidence="7">
    <location>
        <begin position="328"/>
        <end position="353"/>
    </location>
</feature>
<keyword evidence="10" id="KW-1185">Reference proteome</keyword>
<dbReference type="AlphaFoldDB" id="A0A315ZVG1"/>
<feature type="transmembrane region" description="Helical" evidence="7">
    <location>
        <begin position="726"/>
        <end position="749"/>
    </location>
</feature>
<evidence type="ECO:0000313" key="9">
    <source>
        <dbReference type="EMBL" id="SUQ15020.1"/>
    </source>
</evidence>
<organism evidence="9 10">
    <name type="scientific">Faecalicatena contorta</name>
    <dbReference type="NCBI Taxonomy" id="39482"/>
    <lineage>
        <taxon>Bacteria</taxon>
        <taxon>Bacillati</taxon>
        <taxon>Bacillota</taxon>
        <taxon>Clostridia</taxon>
        <taxon>Lachnospirales</taxon>
        <taxon>Lachnospiraceae</taxon>
        <taxon>Faecalicatena</taxon>
    </lineage>
</organism>
<dbReference type="PANTHER" id="PTHR30572:SF4">
    <property type="entry name" value="ABC TRANSPORTER PERMEASE YTRF"/>
    <property type="match status" value="1"/>
</dbReference>
<feature type="transmembrane region" description="Helical" evidence="7">
    <location>
        <begin position="435"/>
        <end position="454"/>
    </location>
</feature>
<gene>
    <name evidence="9" type="ORF">SAMN05216529_10971</name>
</gene>
<dbReference type="Proteomes" id="UP000254051">
    <property type="component" value="Unassembled WGS sequence"/>
</dbReference>
<evidence type="ECO:0000256" key="5">
    <source>
        <dbReference type="ARBA" id="ARBA00023136"/>
    </source>
</evidence>
<comment type="similarity">
    <text evidence="6">Belongs to the ABC-4 integral membrane protein family.</text>
</comment>
<dbReference type="PANTHER" id="PTHR30572">
    <property type="entry name" value="MEMBRANE COMPONENT OF TRANSPORTER-RELATED"/>
    <property type="match status" value="1"/>
</dbReference>
<keyword evidence="3 7" id="KW-0812">Transmembrane</keyword>
<evidence type="ECO:0000256" key="4">
    <source>
        <dbReference type="ARBA" id="ARBA00022989"/>
    </source>
</evidence>
<evidence type="ECO:0000259" key="8">
    <source>
        <dbReference type="Pfam" id="PF02687"/>
    </source>
</evidence>
<dbReference type="Pfam" id="PF02687">
    <property type="entry name" value="FtsX"/>
    <property type="match status" value="2"/>
</dbReference>
<keyword evidence="2" id="KW-1003">Cell membrane</keyword>
<evidence type="ECO:0000256" key="7">
    <source>
        <dbReference type="SAM" id="Phobius"/>
    </source>
</evidence>
<sequence>MRRKGTDKMKRDQSAIGQISSRSFQNSKGRNIVAVCAIVLTALMFTTLFVLSQSIEQNLIQMTFRQVGFDTHVSIKNIEEEQAKKIAAHPDVQQMGTSIVLALAENRELSGQQVEMRYAGEAYAAHCFALPTTGHMPQSDDEIALDDITLDRLGIPHEIGQQVTLEWRKDMNSDKYTTSTFTLCGFWEGNTHASASMAWVSEGFANSVCNTLPGIPTGICGLRMVQISLYSDKNIEGVMDGILADTGLTELHYGLNLAYDSALKEQAFSEMLPMYGGMLLVFLAGYMIIYNIFQISVTADIQFYGKLKTLGTSKKQLKRLIFRQANRLCFIGIPVGLLFGYLLAVVLVPVLIVRQDTATVAANPFVFLGSALFAWLTVLVSCLRPAMLAGKVSPMEALRYNDASGSSKRKIKRGQNGASVFRMALANLGRNRKRTALVICSLTLGLVLLSSFYAKNASFDIDKYLETLTLSDFMISDGTSDDYINGYDPQGTTLSHKLMAQVEAFDGLESTGKLYSQETTVSISPQALENIKRFYGIDGRLDSMKNDTAWTNGYNSAVTTGEAASTVYGTDGLIWDVFSDTRYLMDGTFDPALFATGKYVVAVGVGDDDYSEQMPTFSVGEVVEIDGKKFTVMSIVYPLESVFGGAASFPFSLDLVIPADAFSELYPQNTLRKLYFNVSENRIDAAQSMLTEYQRTVDSSMPIVSRASMEKQYEEQTRSASIMGNAISVVIALVGILNFINSMITAIVSRKKEFAMLQSVGMTKKQLRKMLIFEGLDYAVLTLLCAYTASTIAVGVAVRAMVADGFSTFQFTLTPLLICTPILFAFAIIIPYICFKNLERQSVVQRLQGINCI</sequence>
<proteinExistence type="inferred from homology"/>
<feature type="transmembrane region" description="Helical" evidence="7">
    <location>
        <begin position="365"/>
        <end position="383"/>
    </location>
</feature>
<comment type="subcellular location">
    <subcellularLocation>
        <location evidence="1">Cell membrane</location>
        <topology evidence="1">Multi-pass membrane protein</topology>
    </subcellularLocation>
</comment>